<protein>
    <submittedName>
        <fullName evidence="4">VWFA domain-containing protein</fullName>
    </submittedName>
</protein>
<dbReference type="Proteomes" id="UP000271162">
    <property type="component" value="Unassembled WGS sequence"/>
</dbReference>
<evidence type="ECO:0000313" key="3">
    <source>
        <dbReference type="Proteomes" id="UP000271162"/>
    </source>
</evidence>
<reference evidence="2 3" key="2">
    <citation type="submission" date="2018-11" db="EMBL/GenBank/DDBJ databases">
        <authorList>
            <consortium name="Pathogen Informatics"/>
        </authorList>
    </citation>
    <scope>NUCLEOTIDE SEQUENCE [LARGE SCALE GENOMIC DNA]</scope>
</reference>
<gene>
    <name evidence="2" type="ORF">NBR_LOCUS12193</name>
</gene>
<dbReference type="OMA" id="ALKIGPH"/>
<feature type="domain" description="VWFA" evidence="1">
    <location>
        <begin position="2"/>
        <end position="183"/>
    </location>
</feature>
<dbReference type="Pfam" id="PF00092">
    <property type="entry name" value="VWA"/>
    <property type="match status" value="1"/>
</dbReference>
<sequence>MDLVLVVDFSTTTDPIVSFYKEMAQRLVSALKIGPHYTQVAVITFATVGRTRTKFNLKRFKTQAEVLKAIADLQSTGGTTAVGEGIRLGTEQSSVKEGARPGIATKVMIVFTDGWSNKGPDPEAMAKGAVAAGFELYSVSYTGKVDNGVQINDYTLESVAQDLKHKYTDQNYNQLIDRVRQRNAACL</sequence>
<dbReference type="PANTHER" id="PTHR24020">
    <property type="entry name" value="COLLAGEN ALPHA"/>
    <property type="match status" value="1"/>
</dbReference>
<dbReference type="InterPro" id="IPR050525">
    <property type="entry name" value="ECM_Assembly_Org"/>
</dbReference>
<dbReference type="InterPro" id="IPR002035">
    <property type="entry name" value="VWF_A"/>
</dbReference>
<dbReference type="PROSITE" id="PS50234">
    <property type="entry name" value="VWFA"/>
    <property type="match status" value="1"/>
</dbReference>
<evidence type="ECO:0000313" key="2">
    <source>
        <dbReference type="EMBL" id="VDL75782.1"/>
    </source>
</evidence>
<keyword evidence="3" id="KW-1185">Reference proteome</keyword>
<dbReference type="WBParaSite" id="NBR_0001219201-mRNA-1">
    <property type="protein sequence ID" value="NBR_0001219201-mRNA-1"/>
    <property type="gene ID" value="NBR_0001219201"/>
</dbReference>
<evidence type="ECO:0000313" key="4">
    <source>
        <dbReference type="WBParaSite" id="NBR_0001219201-mRNA-1"/>
    </source>
</evidence>
<organism evidence="4">
    <name type="scientific">Nippostrongylus brasiliensis</name>
    <name type="common">Rat hookworm</name>
    <dbReference type="NCBI Taxonomy" id="27835"/>
    <lineage>
        <taxon>Eukaryota</taxon>
        <taxon>Metazoa</taxon>
        <taxon>Ecdysozoa</taxon>
        <taxon>Nematoda</taxon>
        <taxon>Chromadorea</taxon>
        <taxon>Rhabditida</taxon>
        <taxon>Rhabditina</taxon>
        <taxon>Rhabditomorpha</taxon>
        <taxon>Strongyloidea</taxon>
        <taxon>Heligmosomidae</taxon>
        <taxon>Nippostrongylus</taxon>
    </lineage>
</organism>
<proteinExistence type="predicted"/>
<reference evidence="4" key="1">
    <citation type="submission" date="2017-02" db="UniProtKB">
        <authorList>
            <consortium name="WormBaseParasite"/>
        </authorList>
    </citation>
    <scope>IDENTIFICATION</scope>
</reference>
<dbReference type="STRING" id="27835.A0A0N4Y7P7"/>
<dbReference type="SUPFAM" id="SSF53300">
    <property type="entry name" value="vWA-like"/>
    <property type="match status" value="1"/>
</dbReference>
<dbReference type="EMBL" id="UYSL01020692">
    <property type="protein sequence ID" value="VDL75782.1"/>
    <property type="molecule type" value="Genomic_DNA"/>
</dbReference>
<accession>A0A0N4Y7P7</accession>
<dbReference type="AlphaFoldDB" id="A0A0N4Y7P7"/>
<evidence type="ECO:0000259" key="1">
    <source>
        <dbReference type="PROSITE" id="PS50234"/>
    </source>
</evidence>
<dbReference type="PANTHER" id="PTHR24020:SF84">
    <property type="entry name" value="VWFA DOMAIN-CONTAINING PROTEIN"/>
    <property type="match status" value="1"/>
</dbReference>
<dbReference type="InterPro" id="IPR036465">
    <property type="entry name" value="vWFA_dom_sf"/>
</dbReference>
<name>A0A0N4Y7P7_NIPBR</name>
<dbReference type="Gene3D" id="3.40.50.410">
    <property type="entry name" value="von Willebrand factor, type A domain"/>
    <property type="match status" value="1"/>
</dbReference>
<dbReference type="SMART" id="SM00327">
    <property type="entry name" value="VWA"/>
    <property type="match status" value="1"/>
</dbReference>